<accession>A0A1A9EZ92</accession>
<evidence type="ECO:0000259" key="6">
    <source>
        <dbReference type="PROSITE" id="PS50045"/>
    </source>
</evidence>
<evidence type="ECO:0000313" key="8">
    <source>
        <dbReference type="Proteomes" id="UP000078070"/>
    </source>
</evidence>
<sequence>MKKQILLTWLGKHDLDAEAKNQLGPVASILLGTGWPFDEARILVNDWFDEVPRYEAWLKRVLKKEGRSACVFIRCAELRSPIDYPGIYAVAREELGRLASPERKITLNLTSGTPAMIATWLLLGKGVFGAKLVQTSLQQGLSVVDLPFDISLEYLQQQDGILGSIASATPGLNAHFEHIQTASPAMQECVELAKRLAVRDVPVIIQGETGTGKEVMAEALHQASLRNAKPFIAVNCGAIPESLLDSQLFGHVKGAFTGATGDRKGYFEEADGGVLFLDEIGELPLEAQAKLLRALQQKEITRVGDSKPRKVDIRVIAATHRDLLSMVEDGSFREDLFYRLAVGVLHIPALRERIQDMELLVEALLANLNQEAQTQPGYVSKEISKNGIKFIKAQRWPGNIRELWNTLVRASIWSDDQMLDAIHLEKALIRRPDGDDTGALRVDVSGGIDINKIIEKTKRYCIEEAFRVTAGQKGKAAKLLGLSNHQTLTNWMKQLGMEEQ</sequence>
<keyword evidence="5" id="KW-0175">Coiled coil</keyword>
<evidence type="ECO:0000256" key="3">
    <source>
        <dbReference type="ARBA" id="ARBA00023015"/>
    </source>
</evidence>
<dbReference type="Proteomes" id="UP000078070">
    <property type="component" value="Chromosome"/>
</dbReference>
<dbReference type="CDD" id="cd00009">
    <property type="entry name" value="AAA"/>
    <property type="match status" value="1"/>
</dbReference>
<reference evidence="7 8" key="2">
    <citation type="journal article" date="2018" name="Int. J. Syst. Evol. Microbiol.">
        <title>Marinobacterium aestuarii sp. nov., a benzene-degrading marine bacterium isolated from estuary sediment.</title>
        <authorList>
            <person name="Bae S.S."/>
            <person name="Jung J."/>
            <person name="Chung D."/>
            <person name="Baek K."/>
        </authorList>
    </citation>
    <scope>NUCLEOTIDE SEQUENCE [LARGE SCALE GENOMIC DNA]</scope>
    <source>
        <strain evidence="7 8">ST58-10</strain>
    </source>
</reference>
<keyword evidence="3" id="KW-0805">Transcription regulation</keyword>
<name>A0A1A9EZ92_9GAMM</name>
<evidence type="ECO:0000256" key="1">
    <source>
        <dbReference type="ARBA" id="ARBA00022741"/>
    </source>
</evidence>
<keyword evidence="8" id="KW-1185">Reference proteome</keyword>
<dbReference type="PROSITE" id="PS50045">
    <property type="entry name" value="SIGMA54_INTERACT_4"/>
    <property type="match status" value="1"/>
</dbReference>
<dbReference type="GO" id="GO:0005524">
    <property type="term" value="F:ATP binding"/>
    <property type="evidence" value="ECO:0007669"/>
    <property type="project" value="UniProtKB-KW"/>
</dbReference>
<evidence type="ECO:0000256" key="2">
    <source>
        <dbReference type="ARBA" id="ARBA00022840"/>
    </source>
</evidence>
<keyword evidence="2" id="KW-0067">ATP-binding</keyword>
<feature type="domain" description="Sigma-54 factor interaction" evidence="6">
    <location>
        <begin position="179"/>
        <end position="412"/>
    </location>
</feature>
<evidence type="ECO:0000313" key="7">
    <source>
        <dbReference type="EMBL" id="ANG63060.1"/>
    </source>
</evidence>
<dbReference type="KEGG" id="mars:A8C75_11640"/>
<dbReference type="InterPro" id="IPR003593">
    <property type="entry name" value="AAA+_ATPase"/>
</dbReference>
<dbReference type="InterPro" id="IPR058031">
    <property type="entry name" value="AAA_lid_NorR"/>
</dbReference>
<keyword evidence="4" id="KW-0804">Transcription</keyword>
<dbReference type="GO" id="GO:0006355">
    <property type="term" value="P:regulation of DNA-templated transcription"/>
    <property type="evidence" value="ECO:0007669"/>
    <property type="project" value="InterPro"/>
</dbReference>
<dbReference type="InterPro" id="IPR002078">
    <property type="entry name" value="Sigma_54_int"/>
</dbReference>
<dbReference type="Gene3D" id="1.10.8.60">
    <property type="match status" value="1"/>
</dbReference>
<dbReference type="RefSeq" id="WP_067382318.1">
    <property type="nucleotide sequence ID" value="NZ_CP015839.1"/>
</dbReference>
<dbReference type="SUPFAM" id="SSF52540">
    <property type="entry name" value="P-loop containing nucleoside triphosphate hydrolases"/>
    <property type="match status" value="1"/>
</dbReference>
<dbReference type="InterPro" id="IPR009057">
    <property type="entry name" value="Homeodomain-like_sf"/>
</dbReference>
<dbReference type="InterPro" id="IPR025662">
    <property type="entry name" value="Sigma_54_int_dom_ATP-bd_1"/>
</dbReference>
<dbReference type="STRING" id="1821621.A8C75_11640"/>
<feature type="coiled-coil region" evidence="5">
    <location>
        <begin position="347"/>
        <end position="374"/>
    </location>
</feature>
<dbReference type="AlphaFoldDB" id="A0A1A9EZ92"/>
<organism evidence="7 8">
    <name type="scientific">Marinobacterium aestuarii</name>
    <dbReference type="NCBI Taxonomy" id="1821621"/>
    <lineage>
        <taxon>Bacteria</taxon>
        <taxon>Pseudomonadati</taxon>
        <taxon>Pseudomonadota</taxon>
        <taxon>Gammaproteobacteria</taxon>
        <taxon>Oceanospirillales</taxon>
        <taxon>Oceanospirillaceae</taxon>
        <taxon>Marinobacterium</taxon>
    </lineage>
</organism>
<dbReference type="EMBL" id="CP015839">
    <property type="protein sequence ID" value="ANG63060.1"/>
    <property type="molecule type" value="Genomic_DNA"/>
</dbReference>
<dbReference type="PROSITE" id="PS00688">
    <property type="entry name" value="SIGMA54_INTERACT_3"/>
    <property type="match status" value="1"/>
</dbReference>
<dbReference type="Pfam" id="PF00158">
    <property type="entry name" value="Sigma54_activat"/>
    <property type="match status" value="1"/>
</dbReference>
<dbReference type="Gene3D" id="3.40.50.300">
    <property type="entry name" value="P-loop containing nucleotide triphosphate hydrolases"/>
    <property type="match status" value="1"/>
</dbReference>
<proteinExistence type="predicted"/>
<evidence type="ECO:0000256" key="4">
    <source>
        <dbReference type="ARBA" id="ARBA00023163"/>
    </source>
</evidence>
<evidence type="ECO:0000256" key="5">
    <source>
        <dbReference type="SAM" id="Coils"/>
    </source>
</evidence>
<dbReference type="OrthoDB" id="9804019at2"/>
<keyword evidence="1" id="KW-0547">Nucleotide-binding</keyword>
<dbReference type="PROSITE" id="PS00675">
    <property type="entry name" value="SIGMA54_INTERACT_1"/>
    <property type="match status" value="1"/>
</dbReference>
<dbReference type="PANTHER" id="PTHR32071">
    <property type="entry name" value="TRANSCRIPTIONAL REGULATORY PROTEIN"/>
    <property type="match status" value="1"/>
</dbReference>
<reference evidence="8" key="1">
    <citation type="submission" date="2016-05" db="EMBL/GenBank/DDBJ databases">
        <authorList>
            <person name="Baek K."/>
            <person name="Yang S.-J."/>
        </authorList>
    </citation>
    <scope>NUCLEOTIDE SEQUENCE [LARGE SCALE GENOMIC DNA]</scope>
    <source>
        <strain evidence="8">ST58-10</strain>
    </source>
</reference>
<dbReference type="SUPFAM" id="SSF46689">
    <property type="entry name" value="Homeodomain-like"/>
    <property type="match status" value="1"/>
</dbReference>
<dbReference type="FunFam" id="3.40.50.300:FF:000006">
    <property type="entry name" value="DNA-binding transcriptional regulator NtrC"/>
    <property type="match status" value="1"/>
</dbReference>
<protein>
    <recommendedName>
        <fullName evidence="6">Sigma-54 factor interaction domain-containing protein</fullName>
    </recommendedName>
</protein>
<dbReference type="InterPro" id="IPR027417">
    <property type="entry name" value="P-loop_NTPase"/>
</dbReference>
<gene>
    <name evidence="7" type="ORF">A8C75_11640</name>
</gene>
<dbReference type="SMART" id="SM00382">
    <property type="entry name" value="AAA"/>
    <property type="match status" value="1"/>
</dbReference>
<dbReference type="InterPro" id="IPR025944">
    <property type="entry name" value="Sigma_54_int_dom_CS"/>
</dbReference>
<dbReference type="Pfam" id="PF25601">
    <property type="entry name" value="AAA_lid_14"/>
    <property type="match status" value="1"/>
</dbReference>
<dbReference type="Gene3D" id="1.10.10.60">
    <property type="entry name" value="Homeodomain-like"/>
    <property type="match status" value="1"/>
</dbReference>